<protein>
    <recommendedName>
        <fullName evidence="2">CCHC-type domain-containing protein</fullName>
    </recommendedName>
</protein>
<dbReference type="Proteomes" id="UP000525078">
    <property type="component" value="Unassembled WGS sequence"/>
</dbReference>
<evidence type="ECO:0000313" key="3">
    <source>
        <dbReference type="EMBL" id="KAF4347219.1"/>
    </source>
</evidence>
<gene>
    <name evidence="4" type="ORF">F8388_009886</name>
    <name evidence="3" type="ORF">G4B88_005490</name>
</gene>
<evidence type="ECO:0000313" key="6">
    <source>
        <dbReference type="Proteomes" id="UP000583929"/>
    </source>
</evidence>
<name>A0A7J6H3G1_CANSA</name>
<dbReference type="AlphaFoldDB" id="A0A7J6H3G1"/>
<accession>A0A7J6H3G1</accession>
<dbReference type="EMBL" id="JAATIP010000031">
    <property type="protein sequence ID" value="KAF4389753.1"/>
    <property type="molecule type" value="Genomic_DNA"/>
</dbReference>
<sequence length="588" mass="62567">MELVKAPTASLNGKCFTCDEASISLVPCATSQKALSSLCLHGKVVAPMLVDADAIIEFVTKHWQKKVSVFSISNVRVSQNCFKIGFECVEDRDWALHNAPWLFRGYTFALHAWVPGIESSTSVNVVELDEEKPATWGIFLRALIDINILNPLVSGCFFELISGDKRWIQFKYEKIGIFCYRCGRLGHQRRGCSFSSLVTVAAVDGSVHPLFGLWLSTASRFHDVFSGGTTQAGLFTRGGPSSAPANGGEVVRSLASVARGLKKWRKGTGHEVIVISQGGEQVWVPKVTAGGRGPRITGNGNRVEMNLNEGEKLSVDFPSLAPVSKEMEVFNPLDCSGVCTGGASLAVGSKSNLNALGQASVRPRRRVEVSSGPSTILEEGVIGGKVVKGGPPLFNGLDCFVASGPSASQSPKLINNFVINEKPLVGGPGVVVGSGGIENEVRGPVFSFDKGVAGRFEESGGSGPACFDVSVCKSSCGPTTTQRPITINSSEIFKLPLGGSGPCVEHGRTYVKDGALAVSPIHSNIKMDLSGSVGRDGSLIEKDGSLIAIENNLAFSNGNGNKDWENVVEEEKALSHFFKAQEDLLYDL</sequence>
<dbReference type="PANTHER" id="PTHR31286">
    <property type="entry name" value="GLYCINE-RICH CELL WALL STRUCTURAL PROTEIN 1.8-LIKE"/>
    <property type="match status" value="1"/>
</dbReference>
<proteinExistence type="predicted"/>
<dbReference type="GO" id="GO:0003676">
    <property type="term" value="F:nucleic acid binding"/>
    <property type="evidence" value="ECO:0007669"/>
    <property type="project" value="InterPro"/>
</dbReference>
<dbReference type="Pfam" id="PF14111">
    <property type="entry name" value="DUF4283"/>
    <property type="match status" value="1"/>
</dbReference>
<reference evidence="5 6" key="1">
    <citation type="journal article" date="2020" name="bioRxiv">
        <title>Sequence and annotation of 42 cannabis genomes reveals extensive copy number variation in cannabinoid synthesis and pathogen resistance genes.</title>
        <authorList>
            <person name="Mckernan K.J."/>
            <person name="Helbert Y."/>
            <person name="Kane L.T."/>
            <person name="Ebling H."/>
            <person name="Zhang L."/>
            <person name="Liu B."/>
            <person name="Eaton Z."/>
            <person name="Mclaughlin S."/>
            <person name="Kingan S."/>
            <person name="Baybayan P."/>
            <person name="Concepcion G."/>
            <person name="Jordan M."/>
            <person name="Riva A."/>
            <person name="Barbazuk W."/>
            <person name="Harkins T."/>
        </authorList>
    </citation>
    <scope>NUCLEOTIDE SEQUENCE [LARGE SCALE GENOMIC DNA]</scope>
    <source>
        <strain evidence="5 6">cv. Jamaican Lion 4</strain>
        <strain evidence="3">Father</strain>
        <strain evidence="4">Mother</strain>
        <tissue evidence="4">Leaf</tissue>
    </source>
</reference>
<feature type="domain" description="CCHC-type" evidence="2">
    <location>
        <begin position="179"/>
        <end position="192"/>
    </location>
</feature>
<keyword evidence="1" id="KW-0479">Metal-binding</keyword>
<keyword evidence="1" id="KW-0862">Zinc</keyword>
<dbReference type="GO" id="GO:0008270">
    <property type="term" value="F:zinc ion binding"/>
    <property type="evidence" value="ECO:0007669"/>
    <property type="project" value="UniProtKB-KW"/>
</dbReference>
<dbReference type="InterPro" id="IPR025836">
    <property type="entry name" value="Zn_knuckle_CX2CX4HX4C"/>
</dbReference>
<evidence type="ECO:0000259" key="2">
    <source>
        <dbReference type="PROSITE" id="PS50158"/>
    </source>
</evidence>
<dbReference type="InterPro" id="IPR001878">
    <property type="entry name" value="Znf_CCHC"/>
</dbReference>
<comment type="caution">
    <text evidence="4">The sequence shown here is derived from an EMBL/GenBank/DDBJ whole genome shotgun (WGS) entry which is preliminary data.</text>
</comment>
<evidence type="ECO:0000313" key="5">
    <source>
        <dbReference type="Proteomes" id="UP000525078"/>
    </source>
</evidence>
<dbReference type="PANTHER" id="PTHR31286:SF167">
    <property type="entry name" value="OS09G0268800 PROTEIN"/>
    <property type="match status" value="1"/>
</dbReference>
<keyword evidence="6" id="KW-1185">Reference proteome</keyword>
<dbReference type="Proteomes" id="UP000583929">
    <property type="component" value="Unassembled WGS sequence"/>
</dbReference>
<dbReference type="InterPro" id="IPR040256">
    <property type="entry name" value="At4g02000-like"/>
</dbReference>
<evidence type="ECO:0000313" key="4">
    <source>
        <dbReference type="EMBL" id="KAF4389753.1"/>
    </source>
</evidence>
<evidence type="ECO:0000256" key="1">
    <source>
        <dbReference type="PROSITE-ProRule" id="PRU00047"/>
    </source>
</evidence>
<organism evidence="4 5">
    <name type="scientific">Cannabis sativa</name>
    <name type="common">Hemp</name>
    <name type="synonym">Marijuana</name>
    <dbReference type="NCBI Taxonomy" id="3483"/>
    <lineage>
        <taxon>Eukaryota</taxon>
        <taxon>Viridiplantae</taxon>
        <taxon>Streptophyta</taxon>
        <taxon>Embryophyta</taxon>
        <taxon>Tracheophyta</taxon>
        <taxon>Spermatophyta</taxon>
        <taxon>Magnoliopsida</taxon>
        <taxon>eudicotyledons</taxon>
        <taxon>Gunneridae</taxon>
        <taxon>Pentapetalae</taxon>
        <taxon>rosids</taxon>
        <taxon>fabids</taxon>
        <taxon>Rosales</taxon>
        <taxon>Cannabaceae</taxon>
        <taxon>Cannabis</taxon>
    </lineage>
</organism>
<dbReference type="EMBL" id="JAATIQ010000835">
    <property type="protein sequence ID" value="KAF4347219.1"/>
    <property type="molecule type" value="Genomic_DNA"/>
</dbReference>
<dbReference type="Pfam" id="PF14392">
    <property type="entry name" value="zf-CCHC_4"/>
    <property type="match status" value="1"/>
</dbReference>
<dbReference type="PROSITE" id="PS50158">
    <property type="entry name" value="ZF_CCHC"/>
    <property type="match status" value="1"/>
</dbReference>
<keyword evidence="1" id="KW-0863">Zinc-finger</keyword>
<dbReference type="InterPro" id="IPR025558">
    <property type="entry name" value="DUF4283"/>
</dbReference>